<protein>
    <recommendedName>
        <fullName evidence="4">EamA-like transporter family protein</fullName>
    </recommendedName>
</protein>
<dbReference type="AlphaFoldDB" id="A0A7Z7J7A9"/>
<dbReference type="Pfam" id="PF04657">
    <property type="entry name" value="DMT_YdcZ"/>
    <property type="match status" value="1"/>
</dbReference>
<evidence type="ECO:0000313" key="3">
    <source>
        <dbReference type="Proteomes" id="UP000257139"/>
    </source>
</evidence>
<feature type="transmembrane region" description="Helical" evidence="1">
    <location>
        <begin position="87"/>
        <end position="105"/>
    </location>
</feature>
<dbReference type="PANTHER" id="PTHR34821">
    <property type="entry name" value="INNER MEMBRANE PROTEIN YDCZ"/>
    <property type="match status" value="1"/>
</dbReference>
<keyword evidence="1" id="KW-1133">Transmembrane helix</keyword>
<sequence>MERAMSGTQLSFSIPASLWLPLGTAVLAGAAIPFQAGANATLGRMLGHPLSATLVSLLVSLVALLPALWLMRVPLPSPAALAQAPAWLWSGGVLGVFYISAALIMAPRLGAAGFIAAVVAGQVLAALLVDQFGLAGFAVRALTPARIAGAALIVAGMLAMQWDSGAAAAPARQPAAGSGAEAGTGSESGA</sequence>
<dbReference type="EMBL" id="OGUU01000007">
    <property type="protein sequence ID" value="SPC08437.1"/>
    <property type="molecule type" value="Genomic_DNA"/>
</dbReference>
<dbReference type="GO" id="GO:0005886">
    <property type="term" value="C:plasma membrane"/>
    <property type="evidence" value="ECO:0007669"/>
    <property type="project" value="TreeGrafter"/>
</dbReference>
<evidence type="ECO:0008006" key="4">
    <source>
        <dbReference type="Google" id="ProtNLM"/>
    </source>
</evidence>
<feature type="transmembrane region" description="Helical" evidence="1">
    <location>
        <begin position="111"/>
        <end position="129"/>
    </location>
</feature>
<feature type="transmembrane region" description="Helical" evidence="1">
    <location>
        <begin position="54"/>
        <end position="75"/>
    </location>
</feature>
<organism evidence="2 3">
    <name type="scientific">Cupriavidus taiwanensis</name>
    <dbReference type="NCBI Taxonomy" id="164546"/>
    <lineage>
        <taxon>Bacteria</taxon>
        <taxon>Pseudomonadati</taxon>
        <taxon>Pseudomonadota</taxon>
        <taxon>Betaproteobacteria</taxon>
        <taxon>Burkholderiales</taxon>
        <taxon>Burkholderiaceae</taxon>
        <taxon>Cupriavidus</taxon>
    </lineage>
</organism>
<evidence type="ECO:0000256" key="1">
    <source>
        <dbReference type="SAM" id="Phobius"/>
    </source>
</evidence>
<feature type="transmembrane region" description="Helical" evidence="1">
    <location>
        <begin position="141"/>
        <end position="162"/>
    </location>
</feature>
<reference evidence="2 3" key="1">
    <citation type="submission" date="2018-01" db="EMBL/GenBank/DDBJ databases">
        <authorList>
            <person name="Clerissi C."/>
        </authorList>
    </citation>
    <scope>NUCLEOTIDE SEQUENCE [LARGE SCALE GENOMIC DNA]</scope>
    <source>
        <strain evidence="2">Cupriavidus taiwanensis STM 6021</strain>
    </source>
</reference>
<keyword evidence="1" id="KW-0472">Membrane</keyword>
<proteinExistence type="predicted"/>
<gene>
    <name evidence="2" type="ORF">CBM2594_A30023</name>
</gene>
<keyword evidence="1" id="KW-0812">Transmembrane</keyword>
<name>A0A7Z7J7A9_9BURK</name>
<evidence type="ECO:0000313" key="2">
    <source>
        <dbReference type="EMBL" id="SPC08437.1"/>
    </source>
</evidence>
<dbReference type="PANTHER" id="PTHR34821:SF2">
    <property type="entry name" value="INNER MEMBRANE PROTEIN YDCZ"/>
    <property type="match status" value="1"/>
</dbReference>
<comment type="caution">
    <text evidence="2">The sequence shown here is derived from an EMBL/GenBank/DDBJ whole genome shotgun (WGS) entry which is preliminary data.</text>
</comment>
<dbReference type="Proteomes" id="UP000257139">
    <property type="component" value="Chromosome CBM2594_a"/>
</dbReference>
<accession>A0A7Z7J7A9</accession>
<dbReference type="InterPro" id="IPR006750">
    <property type="entry name" value="YdcZ"/>
</dbReference>
<feature type="transmembrane region" description="Helical" evidence="1">
    <location>
        <begin position="12"/>
        <end position="34"/>
    </location>
</feature>